<sequence length="445" mass="50202">MCQPICDPSLCGRSSDESCSGPSRLASNILFIQEVPGSTPSQAEKKRRKELARENIIIEPLEFIPFPPKITVEEVLMLNKNLESKSKPPNRFFIFRMYYVRELHRQGRTYSQTALSRTIGRCWRKLPEYKKDCYGELAYKARMLFREKHGDNVPVCGYGRKAAPKDKKVAPKNEKATSKNKKVASKNKNAAASKNEEAEANVYKPPCESLTHSQDFPPPYTSTLNNEEAEAIVYKSPCESLTHSQDFPPPYTGTLNNEEAEANVYKSPCESLTLSQDFSPPYTGTLNNEETETNAYSSPCESLTLSQGFSPPYTGTLDNEEAETNAYRSPCESLTLSQGFPLPYTNDEEAEFNAYVSPLESPLPFTSFGFPSPSSSYYANYLSPCPRPNSYSEFDISGMTELLMSPSEFTFASTPRLEENELALWEEYFLQEHSPQDSCFEIHDY</sequence>
<keyword evidence="2" id="KW-1185">Reference proteome</keyword>
<protein>
    <submittedName>
        <fullName evidence="1">2003_t:CDS:1</fullName>
    </submittedName>
</protein>
<reference evidence="1" key="1">
    <citation type="submission" date="2021-06" db="EMBL/GenBank/DDBJ databases">
        <authorList>
            <person name="Kallberg Y."/>
            <person name="Tangrot J."/>
            <person name="Rosling A."/>
        </authorList>
    </citation>
    <scope>NUCLEOTIDE SEQUENCE</scope>
    <source>
        <strain evidence="1">CL356</strain>
    </source>
</reference>
<name>A0ACA9L460_9GLOM</name>
<dbReference type="EMBL" id="CAJVPT010004121">
    <property type="protein sequence ID" value="CAG8504303.1"/>
    <property type="molecule type" value="Genomic_DNA"/>
</dbReference>
<evidence type="ECO:0000313" key="2">
    <source>
        <dbReference type="Proteomes" id="UP000789525"/>
    </source>
</evidence>
<gene>
    <name evidence="1" type="ORF">ACOLOM_LOCUS2936</name>
</gene>
<evidence type="ECO:0000313" key="1">
    <source>
        <dbReference type="EMBL" id="CAG8504303.1"/>
    </source>
</evidence>
<comment type="caution">
    <text evidence="1">The sequence shown here is derived from an EMBL/GenBank/DDBJ whole genome shotgun (WGS) entry which is preliminary data.</text>
</comment>
<organism evidence="1 2">
    <name type="scientific">Acaulospora colombiana</name>
    <dbReference type="NCBI Taxonomy" id="27376"/>
    <lineage>
        <taxon>Eukaryota</taxon>
        <taxon>Fungi</taxon>
        <taxon>Fungi incertae sedis</taxon>
        <taxon>Mucoromycota</taxon>
        <taxon>Glomeromycotina</taxon>
        <taxon>Glomeromycetes</taxon>
        <taxon>Diversisporales</taxon>
        <taxon>Acaulosporaceae</taxon>
        <taxon>Acaulospora</taxon>
    </lineage>
</organism>
<proteinExistence type="predicted"/>
<dbReference type="Proteomes" id="UP000789525">
    <property type="component" value="Unassembled WGS sequence"/>
</dbReference>
<accession>A0ACA9L460</accession>